<dbReference type="AlphaFoldDB" id="A0A0A9WS52"/>
<feature type="non-terminal residue" evidence="2">
    <location>
        <position position="1"/>
    </location>
</feature>
<evidence type="ECO:0000256" key="1">
    <source>
        <dbReference type="SAM" id="MobiDB-lite"/>
    </source>
</evidence>
<dbReference type="EMBL" id="GBHO01032307">
    <property type="protein sequence ID" value="JAG11297.1"/>
    <property type="molecule type" value="Transcribed_RNA"/>
</dbReference>
<feature type="compositionally biased region" description="Polar residues" evidence="1">
    <location>
        <begin position="299"/>
        <end position="315"/>
    </location>
</feature>
<feature type="region of interest" description="Disordered" evidence="1">
    <location>
        <begin position="263"/>
        <end position="315"/>
    </location>
</feature>
<reference evidence="2" key="1">
    <citation type="journal article" date="2014" name="PLoS ONE">
        <title>Transcriptome-Based Identification of ABC Transporters in the Western Tarnished Plant Bug Lygus hesperus.</title>
        <authorList>
            <person name="Hull J.J."/>
            <person name="Chaney K."/>
            <person name="Geib S.M."/>
            <person name="Fabrick J.A."/>
            <person name="Brent C.S."/>
            <person name="Walsh D."/>
            <person name="Lavine L.C."/>
        </authorList>
    </citation>
    <scope>NUCLEOTIDE SEQUENCE</scope>
</reference>
<sequence length="315" mass="36266">LLNGMNSRIFKQIFQRIATCQSNSVLLRIATEQRINFESVAKTLLDELTTSHTKLNLVQEKILRPQYANENFRTYVEQVSKFNDILSQYTDQEIVRSILQGANTNTRAKFQFSSRPQSMEELNILVGDVEKLELTETLQKARTGNRNQQTRQSSTYSSSDNKKQYSSFQNSQNKTPLTTNKQSVSNQSYQYRNNHNKNEQARTSDVPKSTKGTNSKNNFRENNPNYSKPFHQGYLQSMVPHSYPHYYPPYPYAPYETSQIHWPQIPSKSRSPSPKEQERGKQNRNSPELGKSDAKQGYGQKTGNSKNQNTNSKNA</sequence>
<feature type="compositionally biased region" description="Low complexity" evidence="1">
    <location>
        <begin position="148"/>
        <end position="159"/>
    </location>
</feature>
<accession>A0A0A9WS52</accession>
<gene>
    <name evidence="2" type="ORF">CM83_9506</name>
</gene>
<organism evidence="2">
    <name type="scientific">Lygus hesperus</name>
    <name type="common">Western plant bug</name>
    <dbReference type="NCBI Taxonomy" id="30085"/>
    <lineage>
        <taxon>Eukaryota</taxon>
        <taxon>Metazoa</taxon>
        <taxon>Ecdysozoa</taxon>
        <taxon>Arthropoda</taxon>
        <taxon>Hexapoda</taxon>
        <taxon>Insecta</taxon>
        <taxon>Pterygota</taxon>
        <taxon>Neoptera</taxon>
        <taxon>Paraneoptera</taxon>
        <taxon>Hemiptera</taxon>
        <taxon>Heteroptera</taxon>
        <taxon>Panheteroptera</taxon>
        <taxon>Cimicomorpha</taxon>
        <taxon>Miridae</taxon>
        <taxon>Mirini</taxon>
        <taxon>Lygus</taxon>
    </lineage>
</organism>
<feature type="compositionally biased region" description="Polar residues" evidence="1">
    <location>
        <begin position="203"/>
        <end position="226"/>
    </location>
</feature>
<feature type="compositionally biased region" description="Polar residues" evidence="1">
    <location>
        <begin position="263"/>
        <end position="272"/>
    </location>
</feature>
<name>A0A0A9WS52_LYGHE</name>
<protein>
    <submittedName>
        <fullName evidence="2">Uncharacterized protein</fullName>
    </submittedName>
</protein>
<feature type="region of interest" description="Disordered" evidence="1">
    <location>
        <begin position="140"/>
        <end position="232"/>
    </location>
</feature>
<evidence type="ECO:0000313" key="2">
    <source>
        <dbReference type="EMBL" id="JAG11297.1"/>
    </source>
</evidence>
<reference evidence="2" key="2">
    <citation type="submission" date="2014-07" db="EMBL/GenBank/DDBJ databases">
        <authorList>
            <person name="Hull J."/>
        </authorList>
    </citation>
    <scope>NUCLEOTIDE SEQUENCE</scope>
</reference>
<proteinExistence type="predicted"/>
<feature type="compositionally biased region" description="Polar residues" evidence="1">
    <location>
        <begin position="164"/>
        <end position="193"/>
    </location>
</feature>